<keyword evidence="3" id="KW-1185">Reference proteome</keyword>
<dbReference type="AlphaFoldDB" id="A0A9D4LAG1"/>
<reference evidence="2" key="1">
    <citation type="journal article" date="2019" name="bioRxiv">
        <title>The Genome of the Zebra Mussel, Dreissena polymorpha: A Resource for Invasive Species Research.</title>
        <authorList>
            <person name="McCartney M.A."/>
            <person name="Auch B."/>
            <person name="Kono T."/>
            <person name="Mallez S."/>
            <person name="Zhang Y."/>
            <person name="Obille A."/>
            <person name="Becker A."/>
            <person name="Abrahante J.E."/>
            <person name="Garbe J."/>
            <person name="Badalamenti J.P."/>
            <person name="Herman A."/>
            <person name="Mangelson H."/>
            <person name="Liachko I."/>
            <person name="Sullivan S."/>
            <person name="Sone E.D."/>
            <person name="Koren S."/>
            <person name="Silverstein K.A.T."/>
            <person name="Beckman K.B."/>
            <person name="Gohl D.M."/>
        </authorList>
    </citation>
    <scope>NUCLEOTIDE SEQUENCE</scope>
    <source>
        <strain evidence="2">Duluth1</strain>
        <tissue evidence="2">Whole animal</tissue>
    </source>
</reference>
<dbReference type="PANTHER" id="PTHR46177:SF1">
    <property type="entry name" value="INTEGRASE CATALYTIC DOMAIN-CONTAINING PROTEIN"/>
    <property type="match status" value="1"/>
</dbReference>
<dbReference type="Proteomes" id="UP000828390">
    <property type="component" value="Unassembled WGS sequence"/>
</dbReference>
<evidence type="ECO:0000313" key="2">
    <source>
        <dbReference type="EMBL" id="KAH3854541.1"/>
    </source>
</evidence>
<protein>
    <recommendedName>
        <fullName evidence="1">Integrase core domain-containing protein</fullName>
    </recommendedName>
</protein>
<organism evidence="2 3">
    <name type="scientific">Dreissena polymorpha</name>
    <name type="common">Zebra mussel</name>
    <name type="synonym">Mytilus polymorpha</name>
    <dbReference type="NCBI Taxonomy" id="45954"/>
    <lineage>
        <taxon>Eukaryota</taxon>
        <taxon>Metazoa</taxon>
        <taxon>Spiralia</taxon>
        <taxon>Lophotrochozoa</taxon>
        <taxon>Mollusca</taxon>
        <taxon>Bivalvia</taxon>
        <taxon>Autobranchia</taxon>
        <taxon>Heteroconchia</taxon>
        <taxon>Euheterodonta</taxon>
        <taxon>Imparidentia</taxon>
        <taxon>Neoheterodontei</taxon>
        <taxon>Myida</taxon>
        <taxon>Dreissenoidea</taxon>
        <taxon>Dreissenidae</taxon>
        <taxon>Dreissena</taxon>
    </lineage>
</organism>
<comment type="caution">
    <text evidence="2">The sequence shown here is derived from an EMBL/GenBank/DDBJ whole genome shotgun (WGS) entry which is preliminary data.</text>
</comment>
<evidence type="ECO:0000313" key="3">
    <source>
        <dbReference type="Proteomes" id="UP000828390"/>
    </source>
</evidence>
<evidence type="ECO:0000259" key="1">
    <source>
        <dbReference type="Pfam" id="PF24764"/>
    </source>
</evidence>
<dbReference type="InterPro" id="IPR058913">
    <property type="entry name" value="Integrase_dom_put"/>
</dbReference>
<accession>A0A9D4LAG1</accession>
<name>A0A9D4LAG1_DREPO</name>
<dbReference type="EMBL" id="JAIWYP010000003">
    <property type="protein sequence ID" value="KAH3854541.1"/>
    <property type="molecule type" value="Genomic_DNA"/>
</dbReference>
<feature type="domain" description="Integrase core" evidence="1">
    <location>
        <begin position="132"/>
        <end position="212"/>
    </location>
</feature>
<gene>
    <name evidence="2" type="ORF">DPMN_097084</name>
</gene>
<sequence length="259" mass="29737">MPAYDIQDADLRGMSSSQLIVLYRQRGYSIREILGVMAIRHGKITSERSIFRVLRRYRLTRGQSQHSLEEIIQEILLELSASGENAGYRQKPQRLLINHGLAATFEMVRLILGLIDSQCAALRQAERLRRRIYINNGPNFAIHLELWDKLKPYGLSIHGAMNGFSRRVLWLKCCDSNTKPMYISSFYLDYIREINGIPVRVYGDAVEKILLSVMCKWHYDGQTQISTRGSKASSMFHLTEMSELRGFGEVLEKCVEMSG</sequence>
<reference evidence="2" key="2">
    <citation type="submission" date="2020-11" db="EMBL/GenBank/DDBJ databases">
        <authorList>
            <person name="McCartney M.A."/>
            <person name="Auch B."/>
            <person name="Kono T."/>
            <person name="Mallez S."/>
            <person name="Becker A."/>
            <person name="Gohl D.M."/>
            <person name="Silverstein K.A.T."/>
            <person name="Koren S."/>
            <person name="Bechman K.B."/>
            <person name="Herman A."/>
            <person name="Abrahante J.E."/>
            <person name="Garbe J."/>
        </authorList>
    </citation>
    <scope>NUCLEOTIDE SEQUENCE</scope>
    <source>
        <strain evidence="2">Duluth1</strain>
        <tissue evidence="2">Whole animal</tissue>
    </source>
</reference>
<proteinExistence type="predicted"/>
<dbReference type="Pfam" id="PF24764">
    <property type="entry name" value="rva_4"/>
    <property type="match status" value="1"/>
</dbReference>
<dbReference type="PANTHER" id="PTHR46177">
    <property type="entry name" value="INTEGRASE CATALYTIC DOMAIN-CONTAINING PROTEIN"/>
    <property type="match status" value="1"/>
</dbReference>